<name>A0A1C6STC4_9ACTN</name>
<reference evidence="1 2" key="1">
    <citation type="submission" date="2016-06" db="EMBL/GenBank/DDBJ databases">
        <authorList>
            <person name="Kjaerup R.B."/>
            <person name="Dalgaard T.S."/>
            <person name="Juul-Madsen H.R."/>
        </authorList>
    </citation>
    <scope>NUCLEOTIDE SEQUENCE [LARGE SCALE GENOMIC DNA]</scope>
    <source>
        <strain evidence="1 2">DSM 43818</strain>
    </source>
</reference>
<gene>
    <name evidence="1" type="ORF">GA0070616_4582</name>
</gene>
<dbReference type="Proteomes" id="UP000199699">
    <property type="component" value="Unassembled WGS sequence"/>
</dbReference>
<dbReference type="AlphaFoldDB" id="A0A1C6STC4"/>
<dbReference type="EMBL" id="FMHT01000003">
    <property type="protein sequence ID" value="SCL32894.1"/>
    <property type="molecule type" value="Genomic_DNA"/>
</dbReference>
<evidence type="ECO:0000313" key="1">
    <source>
        <dbReference type="EMBL" id="SCL32894.1"/>
    </source>
</evidence>
<organism evidence="1 2">
    <name type="scientific">Micromonospora nigra</name>
    <dbReference type="NCBI Taxonomy" id="145857"/>
    <lineage>
        <taxon>Bacteria</taxon>
        <taxon>Bacillati</taxon>
        <taxon>Actinomycetota</taxon>
        <taxon>Actinomycetes</taxon>
        <taxon>Micromonosporales</taxon>
        <taxon>Micromonosporaceae</taxon>
        <taxon>Micromonospora</taxon>
    </lineage>
</organism>
<evidence type="ECO:0000313" key="2">
    <source>
        <dbReference type="Proteomes" id="UP000199699"/>
    </source>
</evidence>
<dbReference type="RefSeq" id="WP_091086768.1">
    <property type="nucleotide sequence ID" value="NZ_FMHT01000003.1"/>
</dbReference>
<sequence>MTTPADDCGVTGGCQACPLFAANVCGDPGPGLPDHAPRLAEQAAQPRAFRRAEPDWGALVDAYLTRELARLLYPARFSVAGDGTATDRHAPPALVCRNHGDPWQCPSAPLAYGCGPVPEGQQWPDPCGVCAGRGCPDCPANDLTAVAEAAGVLVDPDAPDVDPAEPTPEGAGCCGGGCGG</sequence>
<keyword evidence="2" id="KW-1185">Reference proteome</keyword>
<accession>A0A1C6STC4</accession>
<dbReference type="OrthoDB" id="10016360at2"/>
<protein>
    <submittedName>
        <fullName evidence="1">Uncharacterized protein</fullName>
    </submittedName>
</protein>
<proteinExistence type="predicted"/>
<dbReference type="STRING" id="145857.GA0070616_4582"/>